<comment type="domain">
    <text evidence="10">The DHHC domain is required for palmitoyltransferase activity.</text>
</comment>
<feature type="transmembrane region" description="Helical" evidence="10">
    <location>
        <begin position="78"/>
        <end position="98"/>
    </location>
</feature>
<dbReference type="Pfam" id="PF01529">
    <property type="entry name" value="DHHC"/>
    <property type="match status" value="1"/>
</dbReference>
<evidence type="ECO:0000259" key="11">
    <source>
        <dbReference type="Pfam" id="PF01529"/>
    </source>
</evidence>
<evidence type="ECO:0000256" key="7">
    <source>
        <dbReference type="ARBA" id="ARBA00023288"/>
    </source>
</evidence>
<dbReference type="GO" id="GO:0019706">
    <property type="term" value="F:protein-cysteine S-palmitoyltransferase activity"/>
    <property type="evidence" value="ECO:0007669"/>
    <property type="project" value="UniProtKB-EC"/>
</dbReference>
<dbReference type="EMBL" id="CCBQ010000040">
    <property type="protein sequence ID" value="CDO94825.1"/>
    <property type="molecule type" value="Genomic_DNA"/>
</dbReference>
<evidence type="ECO:0000256" key="8">
    <source>
        <dbReference type="ARBA" id="ARBA00023315"/>
    </source>
</evidence>
<protein>
    <recommendedName>
        <fullName evidence="10">Palmitoyltransferase</fullName>
        <ecNumber evidence="10">2.3.1.225</ecNumber>
    </recommendedName>
</protein>
<evidence type="ECO:0000256" key="6">
    <source>
        <dbReference type="ARBA" id="ARBA00023139"/>
    </source>
</evidence>
<evidence type="ECO:0000256" key="2">
    <source>
        <dbReference type="ARBA" id="ARBA00022679"/>
    </source>
</evidence>
<comment type="subcellular location">
    <subcellularLocation>
        <location evidence="1">Membrane</location>
        <topology evidence="1">Multi-pass membrane protein</topology>
    </subcellularLocation>
</comment>
<dbReference type="Proteomes" id="UP000031516">
    <property type="component" value="Unassembled WGS sequence"/>
</dbReference>
<evidence type="ECO:0000313" key="13">
    <source>
        <dbReference type="Proteomes" id="UP000031516"/>
    </source>
</evidence>
<evidence type="ECO:0000256" key="10">
    <source>
        <dbReference type="RuleBase" id="RU079119"/>
    </source>
</evidence>
<dbReference type="GO" id="GO:0006612">
    <property type="term" value="P:protein targeting to membrane"/>
    <property type="evidence" value="ECO:0007669"/>
    <property type="project" value="TreeGrafter"/>
</dbReference>
<evidence type="ECO:0000256" key="3">
    <source>
        <dbReference type="ARBA" id="ARBA00022692"/>
    </source>
</evidence>
<organism evidence="12 13">
    <name type="scientific">Kluyveromyces dobzhanskii CBS 2104</name>
    <dbReference type="NCBI Taxonomy" id="1427455"/>
    <lineage>
        <taxon>Eukaryota</taxon>
        <taxon>Fungi</taxon>
        <taxon>Dikarya</taxon>
        <taxon>Ascomycota</taxon>
        <taxon>Saccharomycotina</taxon>
        <taxon>Saccharomycetes</taxon>
        <taxon>Saccharomycetales</taxon>
        <taxon>Saccharomycetaceae</taxon>
        <taxon>Kluyveromyces</taxon>
    </lineage>
</organism>
<dbReference type="InterPro" id="IPR001594">
    <property type="entry name" value="Palmitoyltrfase_DHHC"/>
</dbReference>
<dbReference type="PROSITE" id="PS50216">
    <property type="entry name" value="DHHC"/>
    <property type="match status" value="1"/>
</dbReference>
<keyword evidence="7" id="KW-0449">Lipoprotein</keyword>
<keyword evidence="3 10" id="KW-0812">Transmembrane</keyword>
<sequence>MKSDPGYIPKTTDHDRVRETIRELLSLGKFDAKHFCVHSWIKIPLRSKYNKNSSTLISRFDHFCPWVYNNIGLLNHKMFMLFILLLELSVWTFVQLLTEHFDELSDYLEDKKGKKFVDCKLFGDEDLCFGWKHDTFNFLLLCWIAFQAIWVLFLIGVQSVQLLKGVTDYEFVQINKKLKSTGTAEEYFSSTPPELMSEELLAELDVAVVDPRQPPPRTCLTVCCAVLGLDKVLTMVKSVLRLKSDESSRSTHLNALAHIPTDFGWKQNLKDFWLLSDSSSPLWRRIICPPKDSHALLNGIEVDYYALYTLPKNAEEFA</sequence>
<keyword evidence="4 10" id="KW-1133">Transmembrane helix</keyword>
<keyword evidence="8 10" id="KW-0012">Acyltransferase</keyword>
<comment type="caution">
    <text evidence="12">The sequence shown here is derived from an EMBL/GenBank/DDBJ whole genome shotgun (WGS) entry which is preliminary data.</text>
</comment>
<dbReference type="InterPro" id="IPR039859">
    <property type="entry name" value="PFA4/ZDH16/20/ERF2-like"/>
</dbReference>
<dbReference type="GO" id="GO:0005794">
    <property type="term" value="C:Golgi apparatus"/>
    <property type="evidence" value="ECO:0007669"/>
    <property type="project" value="TreeGrafter"/>
</dbReference>
<dbReference type="PANTHER" id="PTHR22883">
    <property type="entry name" value="ZINC FINGER DHHC DOMAIN CONTAINING PROTEIN"/>
    <property type="match status" value="1"/>
</dbReference>
<evidence type="ECO:0000256" key="9">
    <source>
        <dbReference type="ARBA" id="ARBA00048048"/>
    </source>
</evidence>
<evidence type="ECO:0000256" key="5">
    <source>
        <dbReference type="ARBA" id="ARBA00023136"/>
    </source>
</evidence>
<keyword evidence="13" id="KW-1185">Reference proteome</keyword>
<keyword evidence="2 10" id="KW-0808">Transferase</keyword>
<dbReference type="OrthoDB" id="6781668at2759"/>
<evidence type="ECO:0000313" key="12">
    <source>
        <dbReference type="EMBL" id="CDO94825.1"/>
    </source>
</evidence>
<evidence type="ECO:0000256" key="1">
    <source>
        <dbReference type="ARBA" id="ARBA00004141"/>
    </source>
</evidence>
<reference evidence="12 13" key="1">
    <citation type="submission" date="2014-03" db="EMBL/GenBank/DDBJ databases">
        <title>The genome of Kluyveromyces dobzhanskii.</title>
        <authorList>
            <person name="Nystedt B."/>
            <person name="Astrom S."/>
        </authorList>
    </citation>
    <scope>NUCLEOTIDE SEQUENCE [LARGE SCALE GENOMIC DNA]</scope>
    <source>
        <strain evidence="12 13">CBS 2104</strain>
    </source>
</reference>
<feature type="transmembrane region" description="Helical" evidence="10">
    <location>
        <begin position="136"/>
        <end position="157"/>
    </location>
</feature>
<name>A0A0A8L9H5_9SACH</name>
<comment type="catalytic activity">
    <reaction evidence="9 10">
        <text>L-cysteinyl-[protein] + hexadecanoyl-CoA = S-hexadecanoyl-L-cysteinyl-[protein] + CoA</text>
        <dbReference type="Rhea" id="RHEA:36683"/>
        <dbReference type="Rhea" id="RHEA-COMP:10131"/>
        <dbReference type="Rhea" id="RHEA-COMP:11032"/>
        <dbReference type="ChEBI" id="CHEBI:29950"/>
        <dbReference type="ChEBI" id="CHEBI:57287"/>
        <dbReference type="ChEBI" id="CHEBI:57379"/>
        <dbReference type="ChEBI" id="CHEBI:74151"/>
        <dbReference type="EC" id="2.3.1.225"/>
    </reaction>
</comment>
<accession>A0A0A8L9H5</accession>
<comment type="similarity">
    <text evidence="10">Belongs to the DHHC palmitoyltransferase family.</text>
</comment>
<dbReference type="EC" id="2.3.1.225" evidence="10"/>
<dbReference type="GO" id="GO:0016020">
    <property type="term" value="C:membrane"/>
    <property type="evidence" value="ECO:0007669"/>
    <property type="project" value="UniProtKB-SubCell"/>
</dbReference>
<feature type="domain" description="Palmitoyltransferase DHHC" evidence="11">
    <location>
        <begin position="30"/>
        <end position="173"/>
    </location>
</feature>
<keyword evidence="6" id="KW-0564">Palmitate</keyword>
<dbReference type="GO" id="GO:0005783">
    <property type="term" value="C:endoplasmic reticulum"/>
    <property type="evidence" value="ECO:0007669"/>
    <property type="project" value="TreeGrafter"/>
</dbReference>
<dbReference type="AlphaFoldDB" id="A0A0A8L9H5"/>
<keyword evidence="5 10" id="KW-0472">Membrane</keyword>
<evidence type="ECO:0000256" key="4">
    <source>
        <dbReference type="ARBA" id="ARBA00022989"/>
    </source>
</evidence>
<proteinExistence type="inferred from homology"/>
<gene>
    <name evidence="12" type="ORF">KLDO_g3080</name>
</gene>